<dbReference type="Pfam" id="PF11363">
    <property type="entry name" value="DUF3164"/>
    <property type="match status" value="1"/>
</dbReference>
<evidence type="ECO:0000313" key="1">
    <source>
        <dbReference type="EMBL" id="SLN47962.1"/>
    </source>
</evidence>
<dbReference type="EMBL" id="FWFQ01000017">
    <property type="protein sequence ID" value="SLN47962.1"/>
    <property type="molecule type" value="Genomic_DNA"/>
</dbReference>
<name>A0A1Y5SW70_9RHOB</name>
<evidence type="ECO:0008006" key="3">
    <source>
        <dbReference type="Google" id="ProtNLM"/>
    </source>
</evidence>
<dbReference type="RefSeq" id="WP_085869021.1">
    <property type="nucleotide sequence ID" value="NZ_FWFQ01000017.1"/>
</dbReference>
<protein>
    <recommendedName>
        <fullName evidence="3">Sulfate transporter</fullName>
    </recommendedName>
</protein>
<keyword evidence="2" id="KW-1185">Reference proteome</keyword>
<accession>A0A1Y5SW70</accession>
<dbReference type="Proteomes" id="UP000193409">
    <property type="component" value="Unassembled WGS sequence"/>
</dbReference>
<dbReference type="InterPro" id="IPR021505">
    <property type="entry name" value="Phage_B3_Orf6"/>
</dbReference>
<reference evidence="1 2" key="1">
    <citation type="submission" date="2017-03" db="EMBL/GenBank/DDBJ databases">
        <authorList>
            <person name="Afonso C.L."/>
            <person name="Miller P.J."/>
            <person name="Scott M.A."/>
            <person name="Spackman E."/>
            <person name="Goraichik I."/>
            <person name="Dimitrov K.M."/>
            <person name="Suarez D.L."/>
            <person name="Swayne D.E."/>
        </authorList>
    </citation>
    <scope>NUCLEOTIDE SEQUENCE [LARGE SCALE GENOMIC DNA]</scope>
    <source>
        <strain evidence="1 2">CECT 7680</strain>
    </source>
</reference>
<proteinExistence type="predicted"/>
<organism evidence="1 2">
    <name type="scientific">Pseudoruegeria aquimaris</name>
    <dbReference type="NCBI Taxonomy" id="393663"/>
    <lineage>
        <taxon>Bacteria</taxon>
        <taxon>Pseudomonadati</taxon>
        <taxon>Pseudomonadota</taxon>
        <taxon>Alphaproteobacteria</taxon>
        <taxon>Rhodobacterales</taxon>
        <taxon>Roseobacteraceae</taxon>
        <taxon>Pseudoruegeria</taxon>
    </lineage>
</organism>
<dbReference type="AlphaFoldDB" id="A0A1Y5SW70"/>
<dbReference type="OrthoDB" id="7554786at2"/>
<evidence type="ECO:0000313" key="2">
    <source>
        <dbReference type="Proteomes" id="UP000193409"/>
    </source>
</evidence>
<sequence>MNQQQDITPAAAATPSDGIIELQGEKYMRDTGGRLVPIDAIKPEDLLMDETVRKICAFAEDLSARISRFRGHTFDDIATTVDLMNEKYGRRLGGTKGNVTLTSFDGTLQVKVQVQDQITFGPELQAAKELVDICISRWSEGSNAQVRALIQHAFQVDKEGRINRSALFQLRRMRVEDGDPEWRAAMDALSDAIRVIGSKEYVRFYRRDNPRARWEPITIDLASA</sequence>
<gene>
    <name evidence="1" type="ORF">PSA7680_02471</name>
</gene>